<dbReference type="RefSeq" id="WP_109093617.1">
    <property type="nucleotide sequence ID" value="NZ_QETB01000003.1"/>
</dbReference>
<gene>
    <name evidence="1" type="ORF">DD236_06760</name>
</gene>
<dbReference type="AlphaFoldDB" id="A0A2V1K5G4"/>
<evidence type="ECO:0000313" key="1">
    <source>
        <dbReference type="EMBL" id="PWF26544.1"/>
    </source>
</evidence>
<organism evidence="1 2">
    <name type="scientific">Ancrocorticia populi</name>
    <dbReference type="NCBI Taxonomy" id="2175228"/>
    <lineage>
        <taxon>Bacteria</taxon>
        <taxon>Bacillati</taxon>
        <taxon>Actinomycetota</taxon>
        <taxon>Actinomycetes</taxon>
        <taxon>Actinomycetales</taxon>
        <taxon>Actinomycetaceae</taxon>
        <taxon>Ancrocorticia</taxon>
    </lineage>
</organism>
<reference evidence="2" key="1">
    <citation type="submission" date="2018-05" db="EMBL/GenBank/DDBJ databases">
        <authorList>
            <person name="Li Y."/>
        </authorList>
    </citation>
    <scope>NUCLEOTIDE SEQUENCE [LARGE SCALE GENOMIC DNA]</scope>
    <source>
        <strain evidence="2">sk1b4</strain>
    </source>
</reference>
<dbReference type="EMBL" id="QETB01000003">
    <property type="protein sequence ID" value="PWF26544.1"/>
    <property type="molecule type" value="Genomic_DNA"/>
</dbReference>
<accession>A0A2V1K5G4</accession>
<proteinExistence type="predicted"/>
<protein>
    <submittedName>
        <fullName evidence="1">Uncharacterized protein</fullName>
    </submittedName>
</protein>
<sequence length="229" mass="26090">MLQMVLPTAEQLIENFNSTLPEQERVLESAAQNVKLGLERDSEIFRSFTQLQFFVLTVDFDMRVMLRALLVDPQNRLTAEKFLALTLEEADESVGGMINGFNKAMRLSSKDSGRDLFDIERFTEEERKFKQAMKEMRDDKEFNQILRLIRNTVSGHIVGDKVGIQNSAIWVLTRKDVPRNVEGVMSSHVVRYAVSTLGALDEFAHGLQRCLQQERTNDNSHQSTAPPAV</sequence>
<comment type="caution">
    <text evidence="1">The sequence shown here is derived from an EMBL/GenBank/DDBJ whole genome shotgun (WGS) entry which is preliminary data.</text>
</comment>
<dbReference type="Proteomes" id="UP000245283">
    <property type="component" value="Unassembled WGS sequence"/>
</dbReference>
<name>A0A2V1K5G4_9ACTO</name>
<evidence type="ECO:0000313" key="2">
    <source>
        <dbReference type="Proteomes" id="UP000245283"/>
    </source>
</evidence>
<dbReference type="OrthoDB" id="5142079at2"/>
<keyword evidence="2" id="KW-1185">Reference proteome</keyword>